<reference evidence="2" key="1">
    <citation type="submission" date="2009-12" db="EMBL/GenBank/DDBJ databases">
        <authorList>
            <person name="Weinstock G."/>
            <person name="Sodergren E."/>
            <person name="Clifton S."/>
            <person name="Fulton L."/>
            <person name="Fulton B."/>
            <person name="Courtney L."/>
            <person name="Fronick C."/>
            <person name="Harrison M."/>
            <person name="Strong C."/>
            <person name="Farmer C."/>
            <person name="Delahaunty K."/>
            <person name="Markovic C."/>
            <person name="Hall O."/>
            <person name="Minx P."/>
            <person name="Tomlinson C."/>
            <person name="Mitreva M."/>
            <person name="Nelson J."/>
            <person name="Hou S."/>
            <person name="Wollam A."/>
            <person name="Pepin K.H."/>
            <person name="Johnson M."/>
            <person name="Bhonagiri V."/>
            <person name="Nash W.E."/>
            <person name="Warren W."/>
            <person name="Chinwalla A."/>
            <person name="Mardis E.R."/>
            <person name="Wilson R.K."/>
        </authorList>
    </citation>
    <scope>NUCLEOTIDE SEQUENCE [LARGE SCALE GENOMIC DNA]</scope>
    <source>
        <strain evidence="2">DSM 15176</strain>
    </source>
</reference>
<evidence type="ECO:0000256" key="1">
    <source>
        <dbReference type="SAM" id="SignalP"/>
    </source>
</evidence>
<comment type="caution">
    <text evidence="2">The sequence shown here is derived from an EMBL/GenBank/DDBJ whole genome shotgun (WGS) entry which is preliminary data.</text>
</comment>
<proteinExistence type="predicted"/>
<organism evidence="2 3">
    <name type="scientific">Subdoligranulum variabile DSM 15176</name>
    <dbReference type="NCBI Taxonomy" id="411471"/>
    <lineage>
        <taxon>Bacteria</taxon>
        <taxon>Bacillati</taxon>
        <taxon>Bacillota</taxon>
        <taxon>Clostridia</taxon>
        <taxon>Eubacteriales</taxon>
        <taxon>Oscillospiraceae</taxon>
        <taxon>Subdoligranulum</taxon>
    </lineage>
</organism>
<feature type="chain" id="PRO_5003026441" evidence="1">
    <location>
        <begin position="32"/>
        <end position="171"/>
    </location>
</feature>
<keyword evidence="1" id="KW-0732">Signal</keyword>
<dbReference type="HOGENOM" id="CLU_1562065_0_0_9"/>
<dbReference type="STRING" id="411471.SUBVAR_05105"/>
<dbReference type="Proteomes" id="UP000003438">
    <property type="component" value="Unassembled WGS sequence"/>
</dbReference>
<feature type="signal peptide" evidence="1">
    <location>
        <begin position="1"/>
        <end position="31"/>
    </location>
</feature>
<protein>
    <submittedName>
        <fullName evidence="2">Uncharacterized protein</fullName>
    </submittedName>
</protein>
<evidence type="ECO:0000313" key="2">
    <source>
        <dbReference type="EMBL" id="EFB76725.1"/>
    </source>
</evidence>
<dbReference type="AlphaFoldDB" id="D1PL67"/>
<gene>
    <name evidence="2" type="ORF">SUBVAR_05105</name>
</gene>
<dbReference type="PROSITE" id="PS51257">
    <property type="entry name" value="PROKAR_LIPOPROTEIN"/>
    <property type="match status" value="1"/>
</dbReference>
<evidence type="ECO:0000313" key="3">
    <source>
        <dbReference type="Proteomes" id="UP000003438"/>
    </source>
</evidence>
<sequence length="171" mass="19476">MIHINKEKNIMKKYLCLAPLCLVAFTGCSQAEVDTTPVWSQQLPQTGVRMELSNCELLGTEAVDYTLDRDSRDPWVKKPALQTKGIPVVTLQGASQDEVELRFVENIDTLYLYYDKMMPQVDLDYIVTELDDGSLQYRLDTVYNFEFVVTTENGTDTMIVTCQRDGITDTK</sequence>
<keyword evidence="3" id="KW-1185">Reference proteome</keyword>
<dbReference type="EMBL" id="ACBY02000020">
    <property type="protein sequence ID" value="EFB76725.1"/>
    <property type="molecule type" value="Genomic_DNA"/>
</dbReference>
<accession>D1PL67</accession>
<name>D1PL67_9FIRM</name>